<sequence length="215" mass="24016">ESLWKIAVGVDSVPITIKLSVDKQVASAPEVSVFCNDQKVFPETSASRSKLKEDFQWRMPFRGTVKGLAMKDFFEVRPEYLGQERWFLATLTEQREDGLFKAILQMPDGKGGFNSVDFPAVKVENLREAFGAKRPISLPQRYLELYVPMKHPLDASLRIDGEAMTHFFSRPTPPPTKQGNGRSRVLFSVSKDRSTVVADVGHSALGHFLSGGVRS</sequence>
<evidence type="ECO:0000313" key="1">
    <source>
        <dbReference type="EMBL" id="CAE8599225.1"/>
    </source>
</evidence>
<keyword evidence="2" id="KW-1185">Reference proteome</keyword>
<evidence type="ECO:0000313" key="2">
    <source>
        <dbReference type="Proteomes" id="UP000654075"/>
    </source>
</evidence>
<dbReference type="Proteomes" id="UP000654075">
    <property type="component" value="Unassembled WGS sequence"/>
</dbReference>
<protein>
    <submittedName>
        <fullName evidence="1">Uncharacterized protein</fullName>
    </submittedName>
</protein>
<gene>
    <name evidence="1" type="ORF">PGLA1383_LOCUS17587</name>
</gene>
<feature type="non-terminal residue" evidence="1">
    <location>
        <position position="1"/>
    </location>
</feature>
<proteinExistence type="predicted"/>
<dbReference type="EMBL" id="CAJNNV010010902">
    <property type="protein sequence ID" value="CAE8599225.1"/>
    <property type="molecule type" value="Genomic_DNA"/>
</dbReference>
<feature type="non-terminal residue" evidence="1">
    <location>
        <position position="215"/>
    </location>
</feature>
<reference evidence="1" key="1">
    <citation type="submission" date="2021-02" db="EMBL/GenBank/DDBJ databases">
        <authorList>
            <person name="Dougan E. K."/>
            <person name="Rhodes N."/>
            <person name="Thang M."/>
            <person name="Chan C."/>
        </authorList>
    </citation>
    <scope>NUCLEOTIDE SEQUENCE</scope>
</reference>
<organism evidence="1 2">
    <name type="scientific">Polarella glacialis</name>
    <name type="common">Dinoflagellate</name>
    <dbReference type="NCBI Taxonomy" id="89957"/>
    <lineage>
        <taxon>Eukaryota</taxon>
        <taxon>Sar</taxon>
        <taxon>Alveolata</taxon>
        <taxon>Dinophyceae</taxon>
        <taxon>Suessiales</taxon>
        <taxon>Suessiaceae</taxon>
        <taxon>Polarella</taxon>
    </lineage>
</organism>
<accession>A0A813ELA8</accession>
<comment type="caution">
    <text evidence="1">The sequence shown here is derived from an EMBL/GenBank/DDBJ whole genome shotgun (WGS) entry which is preliminary data.</text>
</comment>
<name>A0A813ELA8_POLGL</name>
<dbReference type="AlphaFoldDB" id="A0A813ELA8"/>